<reference evidence="1 2" key="1">
    <citation type="submission" date="2024-04" db="EMBL/GenBank/DDBJ databases">
        <authorList>
            <person name="Fracassetti M."/>
        </authorList>
    </citation>
    <scope>NUCLEOTIDE SEQUENCE [LARGE SCALE GENOMIC DNA]</scope>
</reference>
<gene>
    <name evidence="1" type="ORF">LTRI10_LOCUS41490</name>
</gene>
<evidence type="ECO:0000313" key="1">
    <source>
        <dbReference type="EMBL" id="CAL1401435.1"/>
    </source>
</evidence>
<proteinExistence type="predicted"/>
<dbReference type="AlphaFoldDB" id="A0AAV2FVL7"/>
<evidence type="ECO:0000313" key="2">
    <source>
        <dbReference type="Proteomes" id="UP001497516"/>
    </source>
</evidence>
<dbReference type="Proteomes" id="UP001497516">
    <property type="component" value="Chromosome 7"/>
</dbReference>
<sequence length="101" mass="11376">MGLQLHDGYDKQYANLLVGLSNAQTLILQFDTLEPSPFTRLKSLSLLYSEETVAVTCYVMRFFCDGSPFMDENSVKLTKVTTSSFSYNMQVSTLMVNFCSC</sequence>
<keyword evidence="2" id="KW-1185">Reference proteome</keyword>
<dbReference type="EMBL" id="OZ034820">
    <property type="protein sequence ID" value="CAL1401435.1"/>
    <property type="molecule type" value="Genomic_DNA"/>
</dbReference>
<name>A0AAV2FVL7_9ROSI</name>
<accession>A0AAV2FVL7</accession>
<organism evidence="1 2">
    <name type="scientific">Linum trigynum</name>
    <dbReference type="NCBI Taxonomy" id="586398"/>
    <lineage>
        <taxon>Eukaryota</taxon>
        <taxon>Viridiplantae</taxon>
        <taxon>Streptophyta</taxon>
        <taxon>Embryophyta</taxon>
        <taxon>Tracheophyta</taxon>
        <taxon>Spermatophyta</taxon>
        <taxon>Magnoliopsida</taxon>
        <taxon>eudicotyledons</taxon>
        <taxon>Gunneridae</taxon>
        <taxon>Pentapetalae</taxon>
        <taxon>rosids</taxon>
        <taxon>fabids</taxon>
        <taxon>Malpighiales</taxon>
        <taxon>Linaceae</taxon>
        <taxon>Linum</taxon>
    </lineage>
</organism>
<protein>
    <submittedName>
        <fullName evidence="1">Uncharacterized protein</fullName>
    </submittedName>
</protein>